<evidence type="ECO:0000256" key="24">
    <source>
        <dbReference type="ARBA" id="ARBA00023136"/>
    </source>
</evidence>
<keyword evidence="10" id="KW-0963">Cytoplasm</keyword>
<evidence type="ECO:0000256" key="11">
    <source>
        <dbReference type="ARBA" id="ARBA00022525"/>
    </source>
</evidence>
<evidence type="ECO:0000256" key="6">
    <source>
        <dbReference type="ARBA" id="ARBA00004637"/>
    </source>
</evidence>
<feature type="signal peptide" evidence="28">
    <location>
        <begin position="1"/>
        <end position="21"/>
    </location>
</feature>
<keyword evidence="16" id="KW-0677">Repeat</keyword>
<evidence type="ECO:0000256" key="21">
    <source>
        <dbReference type="ARBA" id="ARBA00022991"/>
    </source>
</evidence>
<evidence type="ECO:0000313" key="30">
    <source>
        <dbReference type="Proteomes" id="UP001652642"/>
    </source>
</evidence>
<dbReference type="GO" id="GO:0016491">
    <property type="term" value="F:oxidoreductase activity"/>
    <property type="evidence" value="ECO:0007669"/>
    <property type="project" value="UniProtKB-KW"/>
</dbReference>
<evidence type="ECO:0000256" key="4">
    <source>
        <dbReference type="ARBA" id="ARBA00004498"/>
    </source>
</evidence>
<dbReference type="InterPro" id="IPR002968">
    <property type="entry name" value="A1-microglobln"/>
</dbReference>
<dbReference type="SUPFAM" id="SSF57362">
    <property type="entry name" value="BPTI-like"/>
    <property type="match status" value="2"/>
</dbReference>
<dbReference type="GeneID" id="110087433"/>
<evidence type="ECO:0000256" key="1">
    <source>
        <dbReference type="ARBA" id="ARBA00004126"/>
    </source>
</evidence>
<evidence type="ECO:0000256" key="17">
    <source>
        <dbReference type="ARBA" id="ARBA00022792"/>
    </source>
</evidence>
<dbReference type="InterPro" id="IPR020901">
    <property type="entry name" value="Prtase_inh_Kunz-CS"/>
</dbReference>
<evidence type="ECO:0000256" key="27">
    <source>
        <dbReference type="ARBA" id="ARBA00023242"/>
    </source>
</evidence>
<keyword evidence="22" id="KW-0560">Oxidoreductase</keyword>
<evidence type="ECO:0000256" key="10">
    <source>
        <dbReference type="ARBA" id="ARBA00022490"/>
    </source>
</evidence>
<evidence type="ECO:0000256" key="16">
    <source>
        <dbReference type="ARBA" id="ARBA00022737"/>
    </source>
</evidence>
<accession>A0A6J0UVN9</accession>
<keyword evidence="9" id="KW-1003">Cell membrane</keyword>
<evidence type="ECO:0000256" key="22">
    <source>
        <dbReference type="ARBA" id="ARBA00023002"/>
    </source>
</evidence>
<evidence type="ECO:0000256" key="25">
    <source>
        <dbReference type="ARBA" id="ARBA00023157"/>
    </source>
</evidence>
<evidence type="ECO:0000256" key="15">
    <source>
        <dbReference type="ARBA" id="ARBA00022729"/>
    </source>
</evidence>
<keyword evidence="18" id="KW-0256">Endoplasmic reticulum</keyword>
<evidence type="ECO:0000259" key="29">
    <source>
        <dbReference type="PROSITE" id="PS50279"/>
    </source>
</evidence>
<dbReference type="Pfam" id="PF00061">
    <property type="entry name" value="Lipocalin"/>
    <property type="match status" value="1"/>
</dbReference>
<feature type="chain" id="PRO_5045827415" description="Protein AMBP" evidence="28">
    <location>
        <begin position="22"/>
        <end position="348"/>
    </location>
</feature>
<evidence type="ECO:0000256" key="9">
    <source>
        <dbReference type="ARBA" id="ARBA00022475"/>
    </source>
</evidence>
<dbReference type="PROSITE" id="PS50279">
    <property type="entry name" value="BPTI_KUNITZ_2"/>
    <property type="match status" value="2"/>
</dbReference>
<reference evidence="31" key="1">
    <citation type="submission" date="2025-08" db="UniProtKB">
        <authorList>
            <consortium name="RefSeq"/>
        </authorList>
    </citation>
    <scope>IDENTIFICATION</scope>
</reference>
<dbReference type="RefSeq" id="XP_020664777.2">
    <property type="nucleotide sequence ID" value="XM_020809118.2"/>
</dbReference>
<comment type="subcellular location">
    <subcellularLocation>
        <location evidence="2">Cell membrane</location>
        <topology evidence="2">Peripheral membrane protein</topology>
    </subcellularLocation>
    <subcellularLocation>
        <location evidence="5">Cytoplasm</location>
        <location evidence="5">Cytosol</location>
    </subcellularLocation>
    <subcellularLocation>
        <location evidence="3">Endoplasmic reticulum</location>
    </subcellularLocation>
    <subcellularLocation>
        <location evidence="6">Mitochondrion inner membrane</location>
        <topology evidence="6">Peripheral membrane protein</topology>
    </subcellularLocation>
    <subcellularLocation>
        <location evidence="1">Nucleus membrane</location>
    </subcellularLocation>
    <subcellularLocation>
        <location evidence="4">Secreted</location>
        <location evidence="4">Extracellular space</location>
        <location evidence="4">Extracellular matrix</location>
    </subcellularLocation>
</comment>
<dbReference type="PROSITE" id="PS00213">
    <property type="entry name" value="LIPOCALIN"/>
    <property type="match status" value="1"/>
</dbReference>
<dbReference type="Gene3D" id="2.40.128.20">
    <property type="match status" value="1"/>
</dbReference>
<dbReference type="InterPro" id="IPR022272">
    <property type="entry name" value="Lipocalin_CS"/>
</dbReference>
<evidence type="ECO:0000256" key="13">
    <source>
        <dbReference type="ARBA" id="ARBA00022685"/>
    </source>
</evidence>
<name>A0A6J0UVN9_9SAUR</name>
<dbReference type="PRINTS" id="PR01215">
    <property type="entry name" value="A1MCGLOBULIN"/>
</dbReference>
<dbReference type="PROSITE" id="PS00280">
    <property type="entry name" value="BPTI_KUNITZ_1"/>
    <property type="match status" value="1"/>
</dbReference>
<evidence type="ECO:0000256" key="14">
    <source>
        <dbReference type="ARBA" id="ARBA00022690"/>
    </source>
</evidence>
<proteinExistence type="inferred from homology"/>
<comment type="similarity">
    <text evidence="7">In the N-terminal section; belongs to the calycin superfamily. Lipocalin family.</text>
</comment>
<dbReference type="GO" id="GO:0005829">
    <property type="term" value="C:cytosol"/>
    <property type="evidence" value="ECO:0007669"/>
    <property type="project" value="UniProtKB-SubCell"/>
</dbReference>
<dbReference type="CDD" id="cd22596">
    <property type="entry name" value="Kunitz_bikunin_1-like"/>
    <property type="match status" value="1"/>
</dbReference>
<dbReference type="InterPro" id="IPR000566">
    <property type="entry name" value="Lipocln_cytosolic_FA-bd_dom"/>
</dbReference>
<keyword evidence="12" id="KW-0272">Extracellular matrix</keyword>
<dbReference type="Gene3D" id="4.10.410.10">
    <property type="entry name" value="Pancreatic trypsin inhibitor Kunitz domain"/>
    <property type="match status" value="2"/>
</dbReference>
<dbReference type="GO" id="GO:0031965">
    <property type="term" value="C:nuclear membrane"/>
    <property type="evidence" value="ECO:0007669"/>
    <property type="project" value="UniProtKB-SubCell"/>
</dbReference>
<keyword evidence="13" id="KW-0165">Cleavage on pair of basic residues</keyword>
<dbReference type="SUPFAM" id="SSF50814">
    <property type="entry name" value="Lipocalins"/>
    <property type="match status" value="1"/>
</dbReference>
<dbReference type="InterPro" id="IPR029856">
    <property type="entry name" value="AMBP"/>
</dbReference>
<dbReference type="GO" id="GO:0005783">
    <property type="term" value="C:endoplasmic reticulum"/>
    <property type="evidence" value="ECO:0007669"/>
    <property type="project" value="UniProtKB-SubCell"/>
</dbReference>
<keyword evidence="25" id="KW-1015">Disulfide bond</keyword>
<evidence type="ECO:0000256" key="20">
    <source>
        <dbReference type="ARBA" id="ARBA00022974"/>
    </source>
</evidence>
<keyword evidence="19" id="KW-0722">Serine protease inhibitor</keyword>
<dbReference type="CDD" id="cd22597">
    <property type="entry name" value="Kunitz_bikunin_2-like"/>
    <property type="match status" value="1"/>
</dbReference>
<keyword evidence="14" id="KW-0646">Protease inhibitor</keyword>
<dbReference type="SMART" id="SM00131">
    <property type="entry name" value="KU"/>
    <property type="match status" value="2"/>
</dbReference>
<keyword evidence="27" id="KW-0539">Nucleus</keyword>
<evidence type="ECO:0000256" key="2">
    <source>
        <dbReference type="ARBA" id="ARBA00004202"/>
    </source>
</evidence>
<gene>
    <name evidence="31" type="primary">LOC110087433</name>
</gene>
<dbReference type="InterPro" id="IPR012674">
    <property type="entry name" value="Calycin"/>
</dbReference>
<evidence type="ECO:0000256" key="12">
    <source>
        <dbReference type="ARBA" id="ARBA00022530"/>
    </source>
</evidence>
<feature type="domain" description="BPTI/Kunitz inhibitor" evidence="29">
    <location>
        <begin position="229"/>
        <end position="279"/>
    </location>
</feature>
<dbReference type="PANTHER" id="PTHR46676:SF1">
    <property type="entry name" value="PROTEIN AMBP"/>
    <property type="match status" value="1"/>
</dbReference>
<keyword evidence="17" id="KW-0999">Mitochondrion inner membrane</keyword>
<keyword evidence="11" id="KW-0964">Secreted</keyword>
<dbReference type="PRINTS" id="PR00759">
    <property type="entry name" value="BASICPTASE"/>
</dbReference>
<dbReference type="GO" id="GO:0005886">
    <property type="term" value="C:plasma membrane"/>
    <property type="evidence" value="ECO:0007669"/>
    <property type="project" value="UniProtKB-SubCell"/>
</dbReference>
<keyword evidence="24" id="KW-0472">Membrane</keyword>
<evidence type="ECO:0000313" key="31">
    <source>
        <dbReference type="RefSeq" id="XP_020664777.2"/>
    </source>
</evidence>
<keyword evidence="15 28" id="KW-0732">Signal</keyword>
<keyword evidence="26" id="KW-0325">Glycoprotein</keyword>
<dbReference type="InParanoid" id="A0A6J0UVN9"/>
<keyword evidence="23" id="KW-0496">Mitochondrion</keyword>
<evidence type="ECO:0000256" key="3">
    <source>
        <dbReference type="ARBA" id="ARBA00004240"/>
    </source>
</evidence>
<dbReference type="PANTHER" id="PTHR46676">
    <property type="entry name" value="PROTEIN AMBP"/>
    <property type="match status" value="1"/>
</dbReference>
<dbReference type="InterPro" id="IPR036880">
    <property type="entry name" value="Kunitz_BPTI_sf"/>
</dbReference>
<protein>
    <recommendedName>
        <fullName evidence="8">Protein AMBP</fullName>
    </recommendedName>
</protein>
<dbReference type="AlphaFoldDB" id="A0A6J0UVN9"/>
<feature type="domain" description="BPTI/Kunitz inhibitor" evidence="29">
    <location>
        <begin position="285"/>
        <end position="332"/>
    </location>
</feature>
<evidence type="ECO:0000256" key="23">
    <source>
        <dbReference type="ARBA" id="ARBA00023128"/>
    </source>
</evidence>
<evidence type="ECO:0000256" key="7">
    <source>
        <dbReference type="ARBA" id="ARBA00008238"/>
    </source>
</evidence>
<keyword evidence="30" id="KW-1185">Reference proteome</keyword>
<dbReference type="PRINTS" id="PR00179">
    <property type="entry name" value="LIPOCALIN"/>
</dbReference>
<evidence type="ECO:0000256" key="18">
    <source>
        <dbReference type="ARBA" id="ARBA00022824"/>
    </source>
</evidence>
<keyword evidence="21" id="KW-0157">Chromophore</keyword>
<sequence length="348" mass="38403">MRVQMLLLGSATLAFFAPAGGNPLAATGAGIIPIQENFDEARFYGKWYGVALGTTCRWMKQHKERFTMGTTVVGPGKTPEEISLTSTRLRQGLCSRVTADYQKTSTPGKVTYYNSKWKANVENFVVRTDYDEYAFVVMKKNSSHGFTTTAKLYGRTPTLREDLVAEFRQFALDLGIPEDSIFLLINTGECVPPETESEPQRLRRAAFSEEEGSADGALQTLGGKKEDDCRVPMHPGPCLGMIIRYFYNTSSQMCQGFVYGGCLGSSNNFASERECLQTCRTEAACRLPIVPGGPCKAEFWAFDAQQGKCVTFNGCGGNANKFYLEKECKEYCGVLPDGDDEFLQLGSQ</sequence>
<dbReference type="OrthoDB" id="9949223at2759"/>
<dbReference type="KEGG" id="pvt:110087433"/>
<evidence type="ECO:0000256" key="19">
    <source>
        <dbReference type="ARBA" id="ARBA00022900"/>
    </source>
</evidence>
<organism evidence="30 31">
    <name type="scientific">Pogona vitticeps</name>
    <name type="common">central bearded dragon</name>
    <dbReference type="NCBI Taxonomy" id="103695"/>
    <lineage>
        <taxon>Eukaryota</taxon>
        <taxon>Metazoa</taxon>
        <taxon>Chordata</taxon>
        <taxon>Craniata</taxon>
        <taxon>Vertebrata</taxon>
        <taxon>Euteleostomi</taxon>
        <taxon>Lepidosauria</taxon>
        <taxon>Squamata</taxon>
        <taxon>Bifurcata</taxon>
        <taxon>Unidentata</taxon>
        <taxon>Episquamata</taxon>
        <taxon>Toxicofera</taxon>
        <taxon>Iguania</taxon>
        <taxon>Acrodonta</taxon>
        <taxon>Agamidae</taxon>
        <taxon>Amphibolurinae</taxon>
        <taxon>Pogona</taxon>
    </lineage>
</organism>
<keyword evidence="20" id="KW-0654">Proteoglycan</keyword>
<evidence type="ECO:0000256" key="28">
    <source>
        <dbReference type="SAM" id="SignalP"/>
    </source>
</evidence>
<dbReference type="GO" id="GO:0004867">
    <property type="term" value="F:serine-type endopeptidase inhibitor activity"/>
    <property type="evidence" value="ECO:0007669"/>
    <property type="project" value="UniProtKB-KW"/>
</dbReference>
<dbReference type="Pfam" id="PF00014">
    <property type="entry name" value="Kunitz_BPTI"/>
    <property type="match status" value="2"/>
</dbReference>
<evidence type="ECO:0000256" key="5">
    <source>
        <dbReference type="ARBA" id="ARBA00004514"/>
    </source>
</evidence>
<dbReference type="InterPro" id="IPR002223">
    <property type="entry name" value="Kunitz_BPTI"/>
</dbReference>
<dbReference type="Proteomes" id="UP001652642">
    <property type="component" value="Chromosome Z"/>
</dbReference>
<evidence type="ECO:0000256" key="26">
    <source>
        <dbReference type="ARBA" id="ARBA00023180"/>
    </source>
</evidence>
<dbReference type="GO" id="GO:0005743">
    <property type="term" value="C:mitochondrial inner membrane"/>
    <property type="evidence" value="ECO:0007669"/>
    <property type="project" value="UniProtKB-SubCell"/>
</dbReference>
<evidence type="ECO:0000256" key="8">
    <source>
        <dbReference type="ARBA" id="ARBA00018905"/>
    </source>
</evidence>